<dbReference type="EMBL" id="JBHSKM010000049">
    <property type="protein sequence ID" value="MFC5220472.1"/>
    <property type="molecule type" value="Genomic_DNA"/>
</dbReference>
<reference evidence="6" key="1">
    <citation type="journal article" date="2019" name="Int. J. Syst. Evol. Microbiol.">
        <title>The Global Catalogue of Microorganisms (GCM) 10K type strain sequencing project: providing services to taxonomists for standard genome sequencing and annotation.</title>
        <authorList>
            <consortium name="The Broad Institute Genomics Platform"/>
            <consortium name="The Broad Institute Genome Sequencing Center for Infectious Disease"/>
            <person name="Wu L."/>
            <person name="Ma J."/>
        </authorList>
    </citation>
    <scope>NUCLEOTIDE SEQUENCE [LARGE SCALE GENOMIC DNA]</scope>
    <source>
        <strain evidence="6">KCTC 42586</strain>
    </source>
</reference>
<proteinExistence type="predicted"/>
<dbReference type="PANTHER" id="PTHR43024">
    <property type="entry name" value="UDP-N-ACETYLMURAMOYL-TRIPEPTIDE--D-ALANYL-D-ALANINE LIGASE"/>
    <property type="match status" value="1"/>
</dbReference>
<organism evidence="5 6">
    <name type="scientific">Streptomyces coerulescens</name>
    <dbReference type="NCBI Taxonomy" id="29304"/>
    <lineage>
        <taxon>Bacteria</taxon>
        <taxon>Bacillati</taxon>
        <taxon>Actinomycetota</taxon>
        <taxon>Actinomycetes</taxon>
        <taxon>Kitasatosporales</taxon>
        <taxon>Streptomycetaceae</taxon>
        <taxon>Streptomyces</taxon>
    </lineage>
</organism>
<dbReference type="RefSeq" id="WP_380865272.1">
    <property type="nucleotide sequence ID" value="NZ_JBHSKM010000049.1"/>
</dbReference>
<dbReference type="GO" id="GO:0016874">
    <property type="term" value="F:ligase activity"/>
    <property type="evidence" value="ECO:0007669"/>
    <property type="project" value="UniProtKB-KW"/>
</dbReference>
<evidence type="ECO:0000256" key="2">
    <source>
        <dbReference type="ARBA" id="ARBA00022741"/>
    </source>
</evidence>
<dbReference type="SUPFAM" id="SSF53244">
    <property type="entry name" value="MurD-like peptide ligases, peptide-binding domain"/>
    <property type="match status" value="1"/>
</dbReference>
<dbReference type="InterPro" id="IPR036615">
    <property type="entry name" value="Mur_ligase_C_dom_sf"/>
</dbReference>
<keyword evidence="3" id="KW-0067">ATP-binding</keyword>
<evidence type="ECO:0000256" key="3">
    <source>
        <dbReference type="ARBA" id="ARBA00022840"/>
    </source>
</evidence>
<evidence type="ECO:0000313" key="5">
    <source>
        <dbReference type="EMBL" id="MFC5220472.1"/>
    </source>
</evidence>
<gene>
    <name evidence="5" type="ORF">ACFPQ9_42370</name>
</gene>
<keyword evidence="6" id="KW-1185">Reference proteome</keyword>
<evidence type="ECO:0000256" key="1">
    <source>
        <dbReference type="ARBA" id="ARBA00022598"/>
    </source>
</evidence>
<sequence>MTDQHQNKLTEKAPGTRKIAVLGEMLELGAEAPQAHWNIGQETGTYGVDFLIAVGGDMAKQLALGAAAAGVETAIVRDNETATQLLERILSPGDTVLIKGSRGGMHWQIAQALTSQPITGILS</sequence>
<dbReference type="Pfam" id="PF02875">
    <property type="entry name" value="Mur_ligase_C"/>
    <property type="match status" value="1"/>
</dbReference>
<comment type="caution">
    <text evidence="5">The sequence shown here is derived from an EMBL/GenBank/DDBJ whole genome shotgun (WGS) entry which is preliminary data.</text>
</comment>
<name>A0ABW0D010_STRCD</name>
<dbReference type="Proteomes" id="UP001596263">
    <property type="component" value="Unassembled WGS sequence"/>
</dbReference>
<feature type="domain" description="Mur ligase C-terminal" evidence="4">
    <location>
        <begin position="10"/>
        <end position="102"/>
    </location>
</feature>
<accession>A0ABW0D010</accession>
<keyword evidence="2" id="KW-0547">Nucleotide-binding</keyword>
<dbReference type="InterPro" id="IPR004101">
    <property type="entry name" value="Mur_ligase_C"/>
</dbReference>
<dbReference type="PANTHER" id="PTHR43024:SF1">
    <property type="entry name" value="UDP-N-ACETYLMURAMOYL-TRIPEPTIDE--D-ALANYL-D-ALANINE LIGASE"/>
    <property type="match status" value="1"/>
</dbReference>
<keyword evidence="1 5" id="KW-0436">Ligase</keyword>
<protein>
    <submittedName>
        <fullName evidence="5">Glutamate ligase domain-containing protein</fullName>
    </submittedName>
</protein>
<evidence type="ECO:0000313" key="6">
    <source>
        <dbReference type="Proteomes" id="UP001596263"/>
    </source>
</evidence>
<evidence type="ECO:0000259" key="4">
    <source>
        <dbReference type="Pfam" id="PF02875"/>
    </source>
</evidence>
<dbReference type="InterPro" id="IPR051046">
    <property type="entry name" value="MurCDEF_CellWall_CoF430Synth"/>
</dbReference>
<dbReference type="Gene3D" id="3.90.190.20">
    <property type="entry name" value="Mur ligase, C-terminal domain"/>
    <property type="match status" value="1"/>
</dbReference>